<dbReference type="EMBL" id="UINC01034592">
    <property type="protein sequence ID" value="SVB25669.1"/>
    <property type="molecule type" value="Genomic_DNA"/>
</dbReference>
<accession>A0A382CIJ6</accession>
<dbReference type="AlphaFoldDB" id="A0A382CIJ6"/>
<sequence length="23" mass="2826">MTFIVVKYSFVVIWRNKHIQFGI</sequence>
<name>A0A382CIJ6_9ZZZZ</name>
<protein>
    <submittedName>
        <fullName evidence="1">Uncharacterized protein</fullName>
    </submittedName>
</protein>
<evidence type="ECO:0000313" key="1">
    <source>
        <dbReference type="EMBL" id="SVB25669.1"/>
    </source>
</evidence>
<reference evidence="1" key="1">
    <citation type="submission" date="2018-05" db="EMBL/GenBank/DDBJ databases">
        <authorList>
            <person name="Lanie J.A."/>
            <person name="Ng W.-L."/>
            <person name="Kazmierczak K.M."/>
            <person name="Andrzejewski T.M."/>
            <person name="Davidsen T.M."/>
            <person name="Wayne K.J."/>
            <person name="Tettelin H."/>
            <person name="Glass J.I."/>
            <person name="Rusch D."/>
            <person name="Podicherti R."/>
            <person name="Tsui H.-C.T."/>
            <person name="Winkler M.E."/>
        </authorList>
    </citation>
    <scope>NUCLEOTIDE SEQUENCE</scope>
</reference>
<proteinExistence type="predicted"/>
<gene>
    <name evidence="1" type="ORF">METZ01_LOCUS178523</name>
</gene>
<organism evidence="1">
    <name type="scientific">marine metagenome</name>
    <dbReference type="NCBI Taxonomy" id="408172"/>
    <lineage>
        <taxon>unclassified sequences</taxon>
        <taxon>metagenomes</taxon>
        <taxon>ecological metagenomes</taxon>
    </lineage>
</organism>